<feature type="domain" description="Ig-like" evidence="1">
    <location>
        <begin position="1"/>
        <end position="89"/>
    </location>
</feature>
<reference evidence="2 3" key="1">
    <citation type="submission" date="2024-05" db="EMBL/GenBank/DDBJ databases">
        <title>Genome sequencing and assembly of Indian major carp, Cirrhinus mrigala (Hamilton, 1822).</title>
        <authorList>
            <person name="Mohindra V."/>
            <person name="Chowdhury L.M."/>
            <person name="Lal K."/>
            <person name="Jena J.K."/>
        </authorList>
    </citation>
    <scope>NUCLEOTIDE SEQUENCE [LARGE SCALE GENOMIC DNA]</scope>
    <source>
        <strain evidence="2">CM1030</strain>
        <tissue evidence="2">Blood</tissue>
    </source>
</reference>
<dbReference type="Pfam" id="PF07679">
    <property type="entry name" value="I-set"/>
    <property type="match status" value="1"/>
</dbReference>
<evidence type="ECO:0000259" key="1">
    <source>
        <dbReference type="PROSITE" id="PS50835"/>
    </source>
</evidence>
<dbReference type="SMART" id="SM00408">
    <property type="entry name" value="IGc2"/>
    <property type="match status" value="1"/>
</dbReference>
<accession>A0ABD0QZS7</accession>
<dbReference type="Gene3D" id="2.60.40.10">
    <property type="entry name" value="Immunoglobulins"/>
    <property type="match status" value="1"/>
</dbReference>
<name>A0ABD0QZS7_CIRMR</name>
<dbReference type="AlphaFoldDB" id="A0ABD0QZS7"/>
<keyword evidence="3" id="KW-1185">Reference proteome</keyword>
<feature type="non-terminal residue" evidence="2">
    <location>
        <position position="1"/>
    </location>
</feature>
<dbReference type="InterPro" id="IPR003598">
    <property type="entry name" value="Ig_sub2"/>
</dbReference>
<proteinExistence type="predicted"/>
<dbReference type="SUPFAM" id="SSF48726">
    <property type="entry name" value="Immunoglobulin"/>
    <property type="match status" value="1"/>
</dbReference>
<feature type="non-terminal residue" evidence="2">
    <location>
        <position position="89"/>
    </location>
</feature>
<protein>
    <recommendedName>
        <fullName evidence="1">Ig-like domain-containing protein</fullName>
    </recommendedName>
</protein>
<gene>
    <name evidence="2" type="ORF">M9458_014216</name>
</gene>
<sequence>DPPHNLRVSAGTTIQFSCQAEFDPSISDDFEILWEKDGMALNGSENARYILDDGVLEIINVSFGDQGFYVCVARTPVDQDMAVAQLSVV</sequence>
<dbReference type="InterPro" id="IPR003599">
    <property type="entry name" value="Ig_sub"/>
</dbReference>
<evidence type="ECO:0000313" key="3">
    <source>
        <dbReference type="Proteomes" id="UP001529510"/>
    </source>
</evidence>
<comment type="caution">
    <text evidence="2">The sequence shown here is derived from an EMBL/GenBank/DDBJ whole genome shotgun (WGS) entry which is preliminary data.</text>
</comment>
<dbReference type="Proteomes" id="UP001529510">
    <property type="component" value="Unassembled WGS sequence"/>
</dbReference>
<dbReference type="InterPro" id="IPR007110">
    <property type="entry name" value="Ig-like_dom"/>
</dbReference>
<evidence type="ECO:0000313" key="2">
    <source>
        <dbReference type="EMBL" id="KAL0191518.1"/>
    </source>
</evidence>
<dbReference type="InterPro" id="IPR036179">
    <property type="entry name" value="Ig-like_dom_sf"/>
</dbReference>
<dbReference type="PROSITE" id="PS50835">
    <property type="entry name" value="IG_LIKE"/>
    <property type="match status" value="1"/>
</dbReference>
<organism evidence="2 3">
    <name type="scientific">Cirrhinus mrigala</name>
    <name type="common">Mrigala</name>
    <dbReference type="NCBI Taxonomy" id="683832"/>
    <lineage>
        <taxon>Eukaryota</taxon>
        <taxon>Metazoa</taxon>
        <taxon>Chordata</taxon>
        <taxon>Craniata</taxon>
        <taxon>Vertebrata</taxon>
        <taxon>Euteleostomi</taxon>
        <taxon>Actinopterygii</taxon>
        <taxon>Neopterygii</taxon>
        <taxon>Teleostei</taxon>
        <taxon>Ostariophysi</taxon>
        <taxon>Cypriniformes</taxon>
        <taxon>Cyprinidae</taxon>
        <taxon>Labeoninae</taxon>
        <taxon>Labeonini</taxon>
        <taxon>Cirrhinus</taxon>
    </lineage>
</organism>
<dbReference type="InterPro" id="IPR013098">
    <property type="entry name" value="Ig_I-set"/>
</dbReference>
<dbReference type="SMART" id="SM00409">
    <property type="entry name" value="IG"/>
    <property type="match status" value="1"/>
</dbReference>
<dbReference type="EMBL" id="JAMKFB020000006">
    <property type="protein sequence ID" value="KAL0191518.1"/>
    <property type="molecule type" value="Genomic_DNA"/>
</dbReference>
<dbReference type="InterPro" id="IPR013783">
    <property type="entry name" value="Ig-like_fold"/>
</dbReference>